<protein>
    <submittedName>
        <fullName evidence="2">CsbD family protein</fullName>
    </submittedName>
</protein>
<reference evidence="2 3" key="1">
    <citation type="submission" date="2018-01" db="EMBL/GenBank/DDBJ databases">
        <title>Complete genome sequences of 14 Citrobacter spp. isolated from plant in Canada.</title>
        <authorList>
            <person name="Bhandare S.G."/>
            <person name="Colavecchio A."/>
            <person name="Jeukens J."/>
            <person name="Emond-Rheault J.-G."/>
            <person name="Freschi L."/>
            <person name="Hamel J."/>
            <person name="Kukavica-Ibrulj I."/>
            <person name="Levesque R."/>
            <person name="Goodridge L."/>
        </authorList>
    </citation>
    <scope>NUCLEOTIDE SEQUENCE [LARGE SCALE GENOMIC DNA]</scope>
    <source>
        <strain evidence="2 3">S1285</strain>
    </source>
</reference>
<keyword evidence="1" id="KW-0812">Transmembrane</keyword>
<organism evidence="2 3">
    <name type="scientific">Citrobacter amalonaticus</name>
    <dbReference type="NCBI Taxonomy" id="35703"/>
    <lineage>
        <taxon>Bacteria</taxon>
        <taxon>Pseudomonadati</taxon>
        <taxon>Pseudomonadota</taxon>
        <taxon>Gammaproteobacteria</taxon>
        <taxon>Enterobacterales</taxon>
        <taxon>Enterobacteriaceae</taxon>
        <taxon>Citrobacter</taxon>
    </lineage>
</organism>
<accession>A0A2S4S1H4</accession>
<dbReference type="OrthoDB" id="6624342at2"/>
<dbReference type="Proteomes" id="UP000237003">
    <property type="component" value="Unassembled WGS sequence"/>
</dbReference>
<proteinExistence type="predicted"/>
<gene>
    <name evidence="2" type="ORF">C3430_00995</name>
</gene>
<dbReference type="EMBL" id="PQLX01000001">
    <property type="protein sequence ID" value="POU67710.1"/>
    <property type="molecule type" value="Genomic_DNA"/>
</dbReference>
<sequence>MFGIKKDKNHIIHGELEESYGEALESPDHKFNDTARKYASRAGDAVRTSTDNIKSQIESNPITCVAVAATTAFIIGFLIGRR</sequence>
<dbReference type="RefSeq" id="WP_047499049.1">
    <property type="nucleotide sequence ID" value="NZ_PQLX01000001.1"/>
</dbReference>
<keyword evidence="1" id="KW-0472">Membrane</keyword>
<name>A0A2S4S1H4_CITAM</name>
<comment type="caution">
    <text evidence="2">The sequence shown here is derived from an EMBL/GenBank/DDBJ whole genome shotgun (WGS) entry which is preliminary data.</text>
</comment>
<evidence type="ECO:0000313" key="3">
    <source>
        <dbReference type="Proteomes" id="UP000237003"/>
    </source>
</evidence>
<keyword evidence="1" id="KW-1133">Transmembrane helix</keyword>
<dbReference type="AlphaFoldDB" id="A0A2S4S1H4"/>
<feature type="transmembrane region" description="Helical" evidence="1">
    <location>
        <begin position="62"/>
        <end position="80"/>
    </location>
</feature>
<evidence type="ECO:0000313" key="2">
    <source>
        <dbReference type="EMBL" id="POU67710.1"/>
    </source>
</evidence>
<evidence type="ECO:0000256" key="1">
    <source>
        <dbReference type="SAM" id="Phobius"/>
    </source>
</evidence>